<protein>
    <submittedName>
        <fullName evidence="1">Uncharacterized protein</fullName>
    </submittedName>
</protein>
<dbReference type="AlphaFoldDB" id="A0A250XR06"/>
<evidence type="ECO:0000313" key="2">
    <source>
        <dbReference type="Proteomes" id="UP000232323"/>
    </source>
</evidence>
<name>A0A250XR06_9CHLO</name>
<gene>
    <name evidence="1" type="ORF">CEUSTIGMA_g12790.t1</name>
</gene>
<comment type="caution">
    <text evidence="1">The sequence shown here is derived from an EMBL/GenBank/DDBJ whole genome shotgun (WGS) entry which is preliminary data.</text>
</comment>
<dbReference type="EMBL" id="BEGY01000165">
    <property type="protein sequence ID" value="GAX85372.1"/>
    <property type="molecule type" value="Genomic_DNA"/>
</dbReference>
<feature type="non-terminal residue" evidence="1">
    <location>
        <position position="1"/>
    </location>
</feature>
<dbReference type="OrthoDB" id="2106741at2759"/>
<evidence type="ECO:0000313" key="1">
    <source>
        <dbReference type="EMBL" id="GAX85372.1"/>
    </source>
</evidence>
<sequence length="150" mass="17256">VRWIEHRPITEYYVTMLQQSLSPPYRFLKDRVLEAYAEKQTLEMLVSTLFDEFKSWLTTTTSGSRVAYEISDAKFGAMIADLMERVDKRGVVTKMVMIRGIERKRTRLGTAYKIDVPHVLRDMVRLKWLSPEDIPGGLPIAPAEPGHFPG</sequence>
<organism evidence="1 2">
    <name type="scientific">Chlamydomonas eustigma</name>
    <dbReference type="NCBI Taxonomy" id="1157962"/>
    <lineage>
        <taxon>Eukaryota</taxon>
        <taxon>Viridiplantae</taxon>
        <taxon>Chlorophyta</taxon>
        <taxon>core chlorophytes</taxon>
        <taxon>Chlorophyceae</taxon>
        <taxon>CS clade</taxon>
        <taxon>Chlamydomonadales</taxon>
        <taxon>Chlamydomonadaceae</taxon>
        <taxon>Chlamydomonas</taxon>
    </lineage>
</organism>
<accession>A0A250XR06</accession>
<reference evidence="1 2" key="1">
    <citation type="submission" date="2017-08" db="EMBL/GenBank/DDBJ databases">
        <title>Acidophilic green algal genome provides insights into adaptation to an acidic environment.</title>
        <authorList>
            <person name="Hirooka S."/>
            <person name="Hirose Y."/>
            <person name="Kanesaki Y."/>
            <person name="Higuchi S."/>
            <person name="Fujiwara T."/>
            <person name="Onuma R."/>
            <person name="Era A."/>
            <person name="Ohbayashi R."/>
            <person name="Uzuka A."/>
            <person name="Nozaki H."/>
            <person name="Yoshikawa H."/>
            <person name="Miyagishima S.Y."/>
        </authorList>
    </citation>
    <scope>NUCLEOTIDE SEQUENCE [LARGE SCALE GENOMIC DNA]</scope>
    <source>
        <strain evidence="1 2">NIES-2499</strain>
    </source>
</reference>
<keyword evidence="2" id="KW-1185">Reference proteome</keyword>
<proteinExistence type="predicted"/>
<dbReference type="Proteomes" id="UP000232323">
    <property type="component" value="Unassembled WGS sequence"/>
</dbReference>